<comment type="caution">
    <text evidence="9">The sequence shown here is derived from an EMBL/GenBank/DDBJ whole genome shotgun (WGS) entry which is preliminary data.</text>
</comment>
<feature type="transmembrane region" description="Helical" evidence="7">
    <location>
        <begin position="100"/>
        <end position="121"/>
    </location>
</feature>
<reference evidence="9" key="1">
    <citation type="submission" date="2018-01" db="EMBL/GenBank/DDBJ databases">
        <authorList>
            <person name="Clerissi C."/>
        </authorList>
    </citation>
    <scope>NUCLEOTIDE SEQUENCE</scope>
    <source>
        <strain evidence="9">Cupriavidus taiwanensis STM 8556</strain>
    </source>
</reference>
<evidence type="ECO:0000259" key="8">
    <source>
        <dbReference type="PROSITE" id="PS50928"/>
    </source>
</evidence>
<dbReference type="InterPro" id="IPR035906">
    <property type="entry name" value="MetI-like_sf"/>
</dbReference>
<evidence type="ECO:0000256" key="4">
    <source>
        <dbReference type="ARBA" id="ARBA00022692"/>
    </source>
</evidence>
<feature type="transmembrane region" description="Helical" evidence="7">
    <location>
        <begin position="133"/>
        <end position="156"/>
    </location>
</feature>
<dbReference type="Pfam" id="PF19300">
    <property type="entry name" value="BPD_transp_1_N"/>
    <property type="match status" value="1"/>
</dbReference>
<gene>
    <name evidence="9" type="ORF">CBM2613_A130112</name>
</gene>
<evidence type="ECO:0000313" key="9">
    <source>
        <dbReference type="EMBL" id="SOZ53579.1"/>
    </source>
</evidence>
<feature type="transmembrane region" description="Helical" evidence="7">
    <location>
        <begin position="12"/>
        <end position="31"/>
    </location>
</feature>
<dbReference type="Gene3D" id="1.10.3720.10">
    <property type="entry name" value="MetI-like"/>
    <property type="match status" value="1"/>
</dbReference>
<comment type="similarity">
    <text evidence="7">Belongs to the binding-protein-dependent transport system permease family.</text>
</comment>
<dbReference type="CDD" id="cd06261">
    <property type="entry name" value="TM_PBP2"/>
    <property type="match status" value="1"/>
</dbReference>
<dbReference type="GO" id="GO:0055085">
    <property type="term" value="P:transmembrane transport"/>
    <property type="evidence" value="ECO:0007669"/>
    <property type="project" value="InterPro"/>
</dbReference>
<dbReference type="SUPFAM" id="SSF161098">
    <property type="entry name" value="MetI-like"/>
    <property type="match status" value="1"/>
</dbReference>
<name>A0A375DZ04_9BURK</name>
<keyword evidence="6 7" id="KW-0472">Membrane</keyword>
<evidence type="ECO:0000256" key="3">
    <source>
        <dbReference type="ARBA" id="ARBA00022475"/>
    </source>
</evidence>
<dbReference type="AlphaFoldDB" id="A0A375DZ04"/>
<evidence type="ECO:0000256" key="5">
    <source>
        <dbReference type="ARBA" id="ARBA00022989"/>
    </source>
</evidence>
<keyword evidence="3" id="KW-1003">Cell membrane</keyword>
<keyword evidence="5 7" id="KW-1133">Transmembrane helix</keyword>
<keyword evidence="2 7" id="KW-0813">Transport</keyword>
<sequence length="324" mass="34923">MLETLLKRLLQSIAVLWIMSVLTFCAVNLIGDPVHLLVSPTATEQEITEARHALGLDLPVPQQYLRFLEGALHGDLGDSFVYNRPAIELIVSRVPATLELAVTALLLSLGIGIPMGVYAGLKPHSRLARMLMAASLGGVIMPTFWIGMIGILVFSVNLGWLPSGGRGPVSTVLGVPLSVTSWEGIRFLLLPALTLSLFKISLVARLTEAGTREVAGQEYIKFARAKGVGGARLVLRHVVPNVLIPIVTVVGLEFGHLIAFSVVTESVFSWPGMGKLIIDSVLALDRPVVVAYLLVTLLLFVVLNLVVDLLYVVLDPRLRHKAAA</sequence>
<proteinExistence type="inferred from homology"/>
<feature type="transmembrane region" description="Helical" evidence="7">
    <location>
        <begin position="289"/>
        <end position="314"/>
    </location>
</feature>
<dbReference type="PANTHER" id="PTHR43163:SF2">
    <property type="entry name" value="ABC TRANSPORTER PERMEASE PROTEIN"/>
    <property type="match status" value="1"/>
</dbReference>
<dbReference type="RefSeq" id="WP_116294814.1">
    <property type="nucleotide sequence ID" value="NZ_LT976967.1"/>
</dbReference>
<protein>
    <submittedName>
        <fullName evidence="9">ABC-type dipeptide transport system, membrane component</fullName>
    </submittedName>
</protein>
<dbReference type="EMBL" id="OFTH01000005">
    <property type="protein sequence ID" value="SOZ53579.1"/>
    <property type="molecule type" value="Genomic_DNA"/>
</dbReference>
<accession>A0A375DZ04</accession>
<dbReference type="PROSITE" id="PS50928">
    <property type="entry name" value="ABC_TM1"/>
    <property type="match status" value="1"/>
</dbReference>
<dbReference type="InterPro" id="IPR045621">
    <property type="entry name" value="BPD_transp_1_N"/>
</dbReference>
<evidence type="ECO:0000256" key="2">
    <source>
        <dbReference type="ARBA" id="ARBA00022448"/>
    </source>
</evidence>
<dbReference type="InterPro" id="IPR000515">
    <property type="entry name" value="MetI-like"/>
</dbReference>
<evidence type="ECO:0000256" key="6">
    <source>
        <dbReference type="ARBA" id="ARBA00023136"/>
    </source>
</evidence>
<dbReference type="Proteomes" id="UP000256952">
    <property type="component" value="Chromosome CBM2613_a"/>
</dbReference>
<evidence type="ECO:0000256" key="1">
    <source>
        <dbReference type="ARBA" id="ARBA00004651"/>
    </source>
</evidence>
<comment type="subcellular location">
    <subcellularLocation>
        <location evidence="1 7">Cell membrane</location>
        <topology evidence="1 7">Multi-pass membrane protein</topology>
    </subcellularLocation>
</comment>
<organism evidence="9">
    <name type="scientific">Cupriavidus taiwanensis</name>
    <dbReference type="NCBI Taxonomy" id="164546"/>
    <lineage>
        <taxon>Bacteria</taxon>
        <taxon>Pseudomonadati</taxon>
        <taxon>Pseudomonadota</taxon>
        <taxon>Betaproteobacteria</taxon>
        <taxon>Burkholderiales</taxon>
        <taxon>Burkholderiaceae</taxon>
        <taxon>Cupriavidus</taxon>
    </lineage>
</organism>
<keyword evidence="4 7" id="KW-0812">Transmembrane</keyword>
<evidence type="ECO:0000256" key="7">
    <source>
        <dbReference type="RuleBase" id="RU363032"/>
    </source>
</evidence>
<feature type="transmembrane region" description="Helical" evidence="7">
    <location>
        <begin position="242"/>
        <end position="263"/>
    </location>
</feature>
<dbReference type="GO" id="GO:0005886">
    <property type="term" value="C:plasma membrane"/>
    <property type="evidence" value="ECO:0007669"/>
    <property type="project" value="UniProtKB-SubCell"/>
</dbReference>
<feature type="domain" description="ABC transmembrane type-1" evidence="8">
    <location>
        <begin position="94"/>
        <end position="311"/>
    </location>
</feature>
<feature type="transmembrane region" description="Helical" evidence="7">
    <location>
        <begin position="185"/>
        <end position="204"/>
    </location>
</feature>
<dbReference type="Pfam" id="PF00528">
    <property type="entry name" value="BPD_transp_1"/>
    <property type="match status" value="1"/>
</dbReference>
<dbReference type="PANTHER" id="PTHR43163">
    <property type="entry name" value="DIPEPTIDE TRANSPORT SYSTEM PERMEASE PROTEIN DPPB-RELATED"/>
    <property type="match status" value="1"/>
</dbReference>